<organism evidence="1 3">
    <name type="scientific">Drosophila albomicans</name>
    <name type="common">Fruit fly</name>
    <dbReference type="NCBI Taxonomy" id="7291"/>
    <lineage>
        <taxon>Eukaryota</taxon>
        <taxon>Metazoa</taxon>
        <taxon>Ecdysozoa</taxon>
        <taxon>Arthropoda</taxon>
        <taxon>Hexapoda</taxon>
        <taxon>Insecta</taxon>
        <taxon>Pterygota</taxon>
        <taxon>Neoptera</taxon>
        <taxon>Endopterygota</taxon>
        <taxon>Diptera</taxon>
        <taxon>Brachycera</taxon>
        <taxon>Muscomorpha</taxon>
        <taxon>Ephydroidea</taxon>
        <taxon>Drosophilidae</taxon>
        <taxon>Drosophila</taxon>
    </lineage>
</organism>
<dbReference type="Proteomes" id="UP000515160">
    <property type="component" value="Chromosome 2L"/>
</dbReference>
<dbReference type="AlphaFoldDB" id="A0A9C6SLY4"/>
<sequence>MWMDKLVSIHSIRQVGLSNSDAEEYVEGEQHCGFDSQRGILRTQLLLLDYKQFKAARLIQRIFRGWRVRDLLKKQHRAAVTIQRIWRHYCKERHRVVEIQEETQSCVLISHHSSCVKIQALFRGWYSRKYINNMMYLKNIQLAAMEDILHSIIYKLHSMKRTDQLPGILSFREGETLGKVEDFMSTMTYRLFNRYVGRKWAMSKTILESQRMDFKKAVEYTWAPYFGNDHINVCNPPPPPRPPKFYERREYDVSQAFMASKRDVQEQKAMSKSISRRTRNHVLKALPSNQKRFCRDLIHSMKRWTIDEHQKLNIPDDLRVDSNLKGFLEELQGYLTSLNYIENCDCLRDSPHPHKLTPRFD</sequence>
<dbReference type="SMART" id="SM00015">
    <property type="entry name" value="IQ"/>
    <property type="match status" value="3"/>
</dbReference>
<dbReference type="Pfam" id="PF00612">
    <property type="entry name" value="IQ"/>
    <property type="match status" value="3"/>
</dbReference>
<dbReference type="PROSITE" id="PS50096">
    <property type="entry name" value="IQ"/>
    <property type="match status" value="2"/>
</dbReference>
<dbReference type="Gene3D" id="1.20.5.190">
    <property type="match status" value="1"/>
</dbReference>
<keyword evidence="1" id="KW-1185">Reference proteome</keyword>
<evidence type="ECO:0000313" key="2">
    <source>
        <dbReference type="RefSeq" id="XP_051858443.1"/>
    </source>
</evidence>
<evidence type="ECO:0000313" key="3">
    <source>
        <dbReference type="RefSeq" id="XP_051858444.1"/>
    </source>
</evidence>
<proteinExistence type="predicted"/>
<evidence type="ECO:0000313" key="1">
    <source>
        <dbReference type="Proteomes" id="UP000515160"/>
    </source>
</evidence>
<name>A0A9C6SLY4_DROAB</name>
<dbReference type="GeneID" id="117566195"/>
<dbReference type="CDD" id="cd23767">
    <property type="entry name" value="IQCD"/>
    <property type="match status" value="1"/>
</dbReference>
<dbReference type="RefSeq" id="XP_051858444.1">
    <property type="nucleotide sequence ID" value="XM_052002484.1"/>
</dbReference>
<reference evidence="2 3" key="1">
    <citation type="submission" date="2025-04" db="UniProtKB">
        <authorList>
            <consortium name="RefSeq"/>
        </authorList>
    </citation>
    <scope>IDENTIFICATION</scope>
    <source>
        <strain evidence="2 3">15112-1751.03</strain>
        <tissue evidence="2 3">Whole Adult</tissue>
    </source>
</reference>
<dbReference type="InterPro" id="IPR000048">
    <property type="entry name" value="IQ_motif_EF-hand-BS"/>
</dbReference>
<protein>
    <submittedName>
        <fullName evidence="2 3">Uncharacterized protein LOC117566195</fullName>
    </submittedName>
</protein>
<accession>A0A9C6SLY4</accession>
<dbReference type="OrthoDB" id="190375at2759"/>
<gene>
    <name evidence="2 3" type="primary">LOC117566195</name>
</gene>
<dbReference type="RefSeq" id="XP_051858443.1">
    <property type="nucleotide sequence ID" value="XM_052002483.1"/>
</dbReference>